<feature type="compositionally biased region" description="Low complexity" evidence="2">
    <location>
        <begin position="1524"/>
        <end position="1565"/>
    </location>
</feature>
<name>A0A813M434_9BILA</name>
<organism evidence="4 5">
    <name type="scientific">Brachionus calyciflorus</name>
    <dbReference type="NCBI Taxonomy" id="104777"/>
    <lineage>
        <taxon>Eukaryota</taxon>
        <taxon>Metazoa</taxon>
        <taxon>Spiralia</taxon>
        <taxon>Gnathifera</taxon>
        <taxon>Rotifera</taxon>
        <taxon>Eurotatoria</taxon>
        <taxon>Monogononta</taxon>
        <taxon>Pseudotrocha</taxon>
        <taxon>Ploima</taxon>
        <taxon>Brachionidae</taxon>
        <taxon>Brachionus</taxon>
    </lineage>
</organism>
<evidence type="ECO:0000256" key="1">
    <source>
        <dbReference type="PROSITE-ProRule" id="PRU00047"/>
    </source>
</evidence>
<keyword evidence="1" id="KW-0479">Metal-binding</keyword>
<gene>
    <name evidence="4" type="ORF">OXX778_LOCUS1092</name>
</gene>
<keyword evidence="1" id="KW-0862">Zinc</keyword>
<dbReference type="Gene3D" id="3.30.1520.10">
    <property type="entry name" value="Phox-like domain"/>
    <property type="match status" value="1"/>
</dbReference>
<feature type="compositionally biased region" description="Low complexity" evidence="2">
    <location>
        <begin position="214"/>
        <end position="234"/>
    </location>
</feature>
<feature type="compositionally biased region" description="Polar residues" evidence="2">
    <location>
        <begin position="415"/>
        <end position="428"/>
    </location>
</feature>
<dbReference type="PROSITE" id="PS50158">
    <property type="entry name" value="ZF_CCHC"/>
    <property type="match status" value="1"/>
</dbReference>
<evidence type="ECO:0000313" key="5">
    <source>
        <dbReference type="Proteomes" id="UP000663879"/>
    </source>
</evidence>
<dbReference type="InterPro" id="IPR001878">
    <property type="entry name" value="Znf_CCHC"/>
</dbReference>
<dbReference type="Pfam" id="PF26034">
    <property type="entry name" value="PHAT_SMAUG"/>
    <property type="match status" value="1"/>
</dbReference>
<dbReference type="Pfam" id="PF00098">
    <property type="entry name" value="zf-CCHC"/>
    <property type="match status" value="1"/>
</dbReference>
<accession>A0A813M434</accession>
<feature type="compositionally biased region" description="Polar residues" evidence="2">
    <location>
        <begin position="462"/>
        <end position="483"/>
    </location>
</feature>
<feature type="compositionally biased region" description="Low complexity" evidence="2">
    <location>
        <begin position="1458"/>
        <end position="1475"/>
    </location>
</feature>
<feature type="compositionally biased region" description="Low complexity" evidence="2">
    <location>
        <begin position="251"/>
        <end position="265"/>
    </location>
</feature>
<evidence type="ECO:0000313" key="4">
    <source>
        <dbReference type="EMBL" id="CAF0711356.1"/>
    </source>
</evidence>
<feature type="compositionally biased region" description="Low complexity" evidence="2">
    <location>
        <begin position="1266"/>
        <end position="1281"/>
    </location>
</feature>
<feature type="compositionally biased region" description="Basic and acidic residues" evidence="2">
    <location>
        <begin position="188"/>
        <end position="213"/>
    </location>
</feature>
<dbReference type="Pfam" id="PF25479">
    <property type="entry name" value="Vts1"/>
    <property type="match status" value="1"/>
</dbReference>
<protein>
    <recommendedName>
        <fullName evidence="3">CCHC-type domain-containing protein</fullName>
    </recommendedName>
</protein>
<feature type="region of interest" description="Disordered" evidence="2">
    <location>
        <begin position="1521"/>
        <end position="1571"/>
    </location>
</feature>
<dbReference type="Proteomes" id="UP000663879">
    <property type="component" value="Unassembled WGS sequence"/>
</dbReference>
<feature type="compositionally biased region" description="Pro residues" evidence="2">
    <location>
        <begin position="1282"/>
        <end position="1294"/>
    </location>
</feature>
<evidence type="ECO:0000259" key="3">
    <source>
        <dbReference type="PROSITE" id="PS50158"/>
    </source>
</evidence>
<dbReference type="InterPro" id="IPR057327">
    <property type="entry name" value="Vts1_dom"/>
</dbReference>
<dbReference type="InterPro" id="IPR058599">
    <property type="entry name" value="PHAT_Smg/ZCCHC2-like"/>
</dbReference>
<dbReference type="GO" id="GO:0003676">
    <property type="term" value="F:nucleic acid binding"/>
    <property type="evidence" value="ECO:0007669"/>
    <property type="project" value="InterPro"/>
</dbReference>
<feature type="compositionally biased region" description="Low complexity" evidence="2">
    <location>
        <begin position="824"/>
        <end position="836"/>
    </location>
</feature>
<dbReference type="PANTHER" id="PTHR16195">
    <property type="entry name" value="ZINC FINGER CCHC DOMAIN CONTAINING PROTEIN"/>
    <property type="match status" value="1"/>
</dbReference>
<feature type="compositionally biased region" description="Polar residues" evidence="2">
    <location>
        <begin position="740"/>
        <end position="759"/>
    </location>
</feature>
<feature type="compositionally biased region" description="Polar residues" evidence="2">
    <location>
        <begin position="802"/>
        <end position="823"/>
    </location>
</feature>
<feature type="compositionally biased region" description="Low complexity" evidence="2">
    <location>
        <begin position="760"/>
        <end position="801"/>
    </location>
</feature>
<feature type="domain" description="CCHC-type" evidence="3">
    <location>
        <begin position="1482"/>
        <end position="1497"/>
    </location>
</feature>
<feature type="compositionally biased region" description="Polar residues" evidence="2">
    <location>
        <begin position="1296"/>
        <end position="1313"/>
    </location>
</feature>
<comment type="caution">
    <text evidence="4">The sequence shown here is derived from an EMBL/GenBank/DDBJ whole genome shotgun (WGS) entry which is preliminary data.</text>
</comment>
<feature type="region of interest" description="Disordered" evidence="2">
    <location>
        <begin position="1101"/>
        <end position="1135"/>
    </location>
</feature>
<feature type="region of interest" description="Disordered" evidence="2">
    <location>
        <begin position="999"/>
        <end position="1065"/>
    </location>
</feature>
<sequence>MMYKKFQVYDWFKTLDGAKRIDFLNGMLHLCFPLELRFLGSCIEELARKDYLYLRDAELKANSLQEIQQFKDICDKITRSKMIVTLALLASNNYECARLLFEFLNVDICQTIDKMKAVYMDAKIADEFLLLLTMAANHPAFDFQMKTKMSHLYLSTENKLKIEEIISRDNDFEFCLCDKIKCKSKNEKIRTTSSSKHEEKIQINEKLTDKNDENQNNQIVVDNNNNKNNNSNNQDIFDIVESSKTKPVFKTSSSSSSLSSSTTSLNDNVNNDLELAADNKDMENDENLKKTSEQEPFIETISFEGVRSIKGTDNYKFSIKIRWSDLTSNEIHKTYSEICEFNQKLITLFQEEVKNIFDNSQLVFKENQKEDFVKEMPLVADYCSKLAKLPKEIFRSEFFKKFFVPNYIQYSDETNTSNESVYSQSNKNVKADKKTEIQNTSDNKVESIERLKNDESQHDSIKQTNRSSSPSKNNISTNSNQKNKSVIVSVANVMNHKQKEPLLAEPLKQALNEHLTKTNLNSNKNNLNHQNQKILHQHLAQIPSINSFMPFSNQLQNPTLQQLQLQTFQPITNISISSPPSASPIPINPILNQSNSLNNSRSSSPWMMMSQSPMHINNYLNQNQNIPLQNLNYQNRQANKPYHNLPSRDSSNKPPLNMHHPDELLLRYVLDTNNSSNSNSIVALAQLSPKDSINDNKLNKNIKSNSQIDMRKNSLKTKHQQQVNQHHQQVTSDISNLQINEQSSNGHSNQQQVLSPKSHQINLRSSSSCSSSSYQTPPPQQQLQQQQQQQQNTQIQLNNSNLPNNIGGSYQNKQISSPLNFPSNNNQQQQQHQNQQTHIHGFIPFTTTTTTTNNNNHNINTNNNTNSNNNSNSNISNKNKQPHQVPLLLAPVSVSKTSSALPIPFGLPQYGQPSILPANISFLPGLPNPHAALAISQQIQNLPNGAQSPSLPGSLSSLSSSYKIQTHKKANLNDNSSSKKMFKLAGATTDDDEADEVLSNNINNDYDDNDDSKNEINYFKPKEKNDESDLIENYDSETDDEDDEENDDKQNLDDNQTKKNLNSEATSFSMKKTFSSFNENNNGCSTKNQQNQIKSTISPMLNKNVNHNDLSPGQKNEKIDSDSSKASKSKANDSNLKDIKIDTELNENSISGHSKNLATSSSQISTRSPMTNLNNQQSNFVNQSQSIPIAVNNLYYPTVVPPYMLQDVQNIFGLNNGLAIANQPINIQNSSNSQNHMNQPFSQYPPFNSFQQAIPVPIHIAPPFGHPQMQPLQQGQSQMHQGPPPPPFLIPFIPPVNQQANTTNQTGKVTPTPGSSPNITQISNNSQQQQQQQINDSSQLNENQNKQQQNLNTQFAQQFPIPINQQQIDTTTNNLVNFNNMMAINAMTTSSNQQLQHQQQQQQNFLMMMMLGNSQQGPSNPMGNPLLHNKQININSNNNSYSTFQQFQHAINNQLSQLSPSVNSNNNNNNFVNKSQKSKKTCYNCGSMNHTAYECKEQTIESTTNSNNFKLNYKPNITQSQMTNEQQNQNIEQSQHQHASNSLSPKNNSSKLPNKNPNNFSNNSSQRINQK</sequence>
<feature type="compositionally biased region" description="Basic and acidic residues" evidence="2">
    <location>
        <begin position="1115"/>
        <end position="1125"/>
    </location>
</feature>
<feature type="region of interest" description="Disordered" evidence="2">
    <location>
        <begin position="1259"/>
        <end position="1346"/>
    </location>
</feature>
<feature type="compositionally biased region" description="Basic and acidic residues" evidence="2">
    <location>
        <begin position="1048"/>
        <end position="1057"/>
    </location>
</feature>
<feature type="compositionally biased region" description="Acidic residues" evidence="2">
    <location>
        <begin position="1028"/>
        <end position="1047"/>
    </location>
</feature>
<feature type="region of interest" description="Disordered" evidence="2">
    <location>
        <begin position="1458"/>
        <end position="1478"/>
    </location>
</feature>
<dbReference type="OrthoDB" id="6361509at2759"/>
<dbReference type="GO" id="GO:0035091">
    <property type="term" value="F:phosphatidylinositol binding"/>
    <property type="evidence" value="ECO:0007669"/>
    <property type="project" value="InterPro"/>
</dbReference>
<feature type="compositionally biased region" description="Basic and acidic residues" evidence="2">
    <location>
        <begin position="443"/>
        <end position="461"/>
    </location>
</feature>
<feature type="region of interest" description="Disordered" evidence="2">
    <location>
        <begin position="415"/>
        <end position="483"/>
    </location>
</feature>
<feature type="compositionally biased region" description="Polar residues" evidence="2">
    <location>
        <begin position="1101"/>
        <end position="1114"/>
    </location>
</feature>
<reference evidence="4" key="1">
    <citation type="submission" date="2021-02" db="EMBL/GenBank/DDBJ databases">
        <authorList>
            <person name="Nowell W R."/>
        </authorList>
    </citation>
    <scope>NUCLEOTIDE SEQUENCE</scope>
    <source>
        <strain evidence="4">Ploen Becks lab</strain>
    </source>
</reference>
<feature type="compositionally biased region" description="Low complexity" evidence="2">
    <location>
        <begin position="1315"/>
        <end position="1346"/>
    </location>
</feature>
<feature type="region of interest" description="Disordered" evidence="2">
    <location>
        <begin position="188"/>
        <end position="234"/>
    </location>
</feature>
<feature type="compositionally biased region" description="Low complexity" evidence="2">
    <location>
        <begin position="846"/>
        <end position="877"/>
    </location>
</feature>
<feature type="region of interest" description="Disordered" evidence="2">
    <location>
        <begin position="740"/>
        <end position="880"/>
    </location>
</feature>
<dbReference type="SMART" id="SM00343">
    <property type="entry name" value="ZnF_C2HC"/>
    <property type="match status" value="1"/>
</dbReference>
<dbReference type="EMBL" id="CAJNOC010000064">
    <property type="protein sequence ID" value="CAF0711356.1"/>
    <property type="molecule type" value="Genomic_DNA"/>
</dbReference>
<proteinExistence type="predicted"/>
<dbReference type="InterPro" id="IPR042344">
    <property type="entry name" value="ZCCHC14"/>
</dbReference>
<keyword evidence="1" id="KW-0863">Zinc-finger</keyword>
<dbReference type="InterPro" id="IPR036871">
    <property type="entry name" value="PX_dom_sf"/>
</dbReference>
<dbReference type="GO" id="GO:0008270">
    <property type="term" value="F:zinc ion binding"/>
    <property type="evidence" value="ECO:0007669"/>
    <property type="project" value="UniProtKB-KW"/>
</dbReference>
<dbReference type="PANTHER" id="PTHR16195:SF16">
    <property type="entry name" value="ZINC FINGER CCHC DOMAIN-CONTAINING PROTEIN 14"/>
    <property type="match status" value="1"/>
</dbReference>
<feature type="region of interest" description="Disordered" evidence="2">
    <location>
        <begin position="638"/>
        <end position="659"/>
    </location>
</feature>
<feature type="region of interest" description="Disordered" evidence="2">
    <location>
        <begin position="1150"/>
        <end position="1169"/>
    </location>
</feature>
<evidence type="ECO:0000256" key="2">
    <source>
        <dbReference type="SAM" id="MobiDB-lite"/>
    </source>
</evidence>
<keyword evidence="5" id="KW-1185">Reference proteome</keyword>
<dbReference type="SUPFAM" id="SSF64268">
    <property type="entry name" value="PX domain"/>
    <property type="match status" value="1"/>
</dbReference>
<feature type="region of interest" description="Disordered" evidence="2">
    <location>
        <begin position="250"/>
        <end position="270"/>
    </location>
</feature>
<dbReference type="Gene3D" id="4.10.60.10">
    <property type="entry name" value="Zinc finger, CCHC-type"/>
    <property type="match status" value="1"/>
</dbReference>